<accession>A0A5Q0QF74</accession>
<dbReference type="RefSeq" id="WP_153512782.1">
    <property type="nucleotide sequence ID" value="NZ_CP045652.1"/>
</dbReference>
<dbReference type="Proteomes" id="UP000326921">
    <property type="component" value="Chromosome"/>
</dbReference>
<dbReference type="Pfam" id="PF05523">
    <property type="entry name" value="FdtA"/>
    <property type="match status" value="1"/>
</dbReference>
<dbReference type="InterPro" id="IPR008894">
    <property type="entry name" value="QdtA_cupin_dom"/>
</dbReference>
<gene>
    <name evidence="2" type="ORF">GFH32_17175</name>
</gene>
<dbReference type="Gene3D" id="2.60.120.10">
    <property type="entry name" value="Jelly Rolls"/>
    <property type="match status" value="1"/>
</dbReference>
<dbReference type="AlphaFoldDB" id="A0A5Q0QF74"/>
<feature type="domain" description="Sugar 3,4-ketoisomerase QdtA cupin" evidence="1">
    <location>
        <begin position="20"/>
        <end position="140"/>
    </location>
</feature>
<name>A0A5Q0QF74_9SPHI</name>
<protein>
    <submittedName>
        <fullName evidence="2">Sugar epimerase</fullName>
    </submittedName>
</protein>
<evidence type="ECO:0000313" key="2">
    <source>
        <dbReference type="EMBL" id="QGA27954.1"/>
    </source>
</evidence>
<dbReference type="KEGG" id="sphe:GFH32_17175"/>
<dbReference type="InterPro" id="IPR011051">
    <property type="entry name" value="RmlC_Cupin_sf"/>
</dbReference>
<dbReference type="EMBL" id="CP045652">
    <property type="protein sequence ID" value="QGA27954.1"/>
    <property type="molecule type" value="Genomic_DNA"/>
</dbReference>
<reference evidence="2 3" key="1">
    <citation type="submission" date="2019-10" db="EMBL/GenBank/DDBJ databases">
        <authorList>
            <person name="Dong K."/>
        </authorList>
    </citation>
    <scope>NUCLEOTIDE SEQUENCE [LARGE SCALE GENOMIC DNA]</scope>
    <source>
        <strain evidence="3">dk4302</strain>
    </source>
</reference>
<evidence type="ECO:0000259" key="1">
    <source>
        <dbReference type="Pfam" id="PF05523"/>
    </source>
</evidence>
<organism evidence="2 3">
    <name type="scientific">Sphingobacterium zhuxiongii</name>
    <dbReference type="NCBI Taxonomy" id="2662364"/>
    <lineage>
        <taxon>Bacteria</taxon>
        <taxon>Pseudomonadati</taxon>
        <taxon>Bacteroidota</taxon>
        <taxon>Sphingobacteriia</taxon>
        <taxon>Sphingobacteriales</taxon>
        <taxon>Sphingobacteriaceae</taxon>
        <taxon>Sphingobacterium</taxon>
    </lineage>
</organism>
<dbReference type="SUPFAM" id="SSF51182">
    <property type="entry name" value="RmlC-like cupins"/>
    <property type="match status" value="1"/>
</dbReference>
<proteinExistence type="predicted"/>
<evidence type="ECO:0000313" key="3">
    <source>
        <dbReference type="Proteomes" id="UP000326921"/>
    </source>
</evidence>
<keyword evidence="3" id="KW-1185">Reference proteome</keyword>
<sequence>MSKDNLKKKPINSLVGGLAKDARGQIRYVNEFDMSLVKRFYILKNADLSIIRGWRGHKKQQRWFYTLSGSFNIYLVEVDNWITSSRDLSVLKVVSNASDMSLLNVPAGYATAFQALEPDSEILVFADSTIEVGENDDYTWPLNYFNNHKYF</sequence>
<dbReference type="InterPro" id="IPR014710">
    <property type="entry name" value="RmlC-like_jellyroll"/>
</dbReference>